<feature type="transmembrane region" description="Helical" evidence="6">
    <location>
        <begin position="262"/>
        <end position="280"/>
    </location>
</feature>
<dbReference type="STRING" id="28573.A0A0U1M3G2"/>
<feature type="transmembrane region" description="Helical" evidence="6">
    <location>
        <begin position="137"/>
        <end position="163"/>
    </location>
</feature>
<keyword evidence="4 6" id="KW-0472">Membrane</keyword>
<dbReference type="GO" id="GO:0016020">
    <property type="term" value="C:membrane"/>
    <property type="evidence" value="ECO:0007669"/>
    <property type="project" value="UniProtKB-SubCell"/>
</dbReference>
<evidence type="ECO:0000256" key="5">
    <source>
        <dbReference type="SAM" id="MobiDB-lite"/>
    </source>
</evidence>
<dbReference type="PANTHER" id="PTHR23502:SF163">
    <property type="entry name" value="MAJOR FACILITATOR SUPERFAMILY (MFS) PROFILE DOMAIN-CONTAINING PROTEIN"/>
    <property type="match status" value="1"/>
</dbReference>
<evidence type="ECO:0000256" key="4">
    <source>
        <dbReference type="ARBA" id="ARBA00023136"/>
    </source>
</evidence>
<evidence type="ECO:0000313" key="9">
    <source>
        <dbReference type="Proteomes" id="UP000054383"/>
    </source>
</evidence>
<evidence type="ECO:0000256" key="3">
    <source>
        <dbReference type="ARBA" id="ARBA00022989"/>
    </source>
</evidence>
<dbReference type="EMBL" id="CVMT01000006">
    <property type="protein sequence ID" value="CRG89586.1"/>
    <property type="molecule type" value="Genomic_DNA"/>
</dbReference>
<feature type="region of interest" description="Disordered" evidence="5">
    <location>
        <begin position="67"/>
        <end position="105"/>
    </location>
</feature>
<evidence type="ECO:0000256" key="1">
    <source>
        <dbReference type="ARBA" id="ARBA00004141"/>
    </source>
</evidence>
<feature type="compositionally biased region" description="Low complexity" evidence="5">
    <location>
        <begin position="774"/>
        <end position="794"/>
    </location>
</feature>
<feature type="transmembrane region" description="Helical" evidence="6">
    <location>
        <begin position="466"/>
        <end position="487"/>
    </location>
</feature>
<evidence type="ECO:0000256" key="6">
    <source>
        <dbReference type="SAM" id="Phobius"/>
    </source>
</evidence>
<feature type="transmembrane region" description="Helical" evidence="6">
    <location>
        <begin position="358"/>
        <end position="382"/>
    </location>
</feature>
<evidence type="ECO:0000259" key="7">
    <source>
        <dbReference type="PROSITE" id="PS50850"/>
    </source>
</evidence>
<dbReference type="InterPro" id="IPR018306">
    <property type="entry name" value="Phage_T5_Orf172_DNA-bd"/>
</dbReference>
<dbReference type="InterPro" id="IPR011701">
    <property type="entry name" value="MFS"/>
</dbReference>
<proteinExistence type="predicted"/>
<feature type="region of interest" description="Disordered" evidence="5">
    <location>
        <begin position="731"/>
        <end position="809"/>
    </location>
</feature>
<feature type="domain" description="Major facilitator superfamily (MFS) profile" evidence="7">
    <location>
        <begin position="137"/>
        <end position="562"/>
    </location>
</feature>
<dbReference type="CDD" id="cd17323">
    <property type="entry name" value="MFS_Tpo1_MDR_like"/>
    <property type="match status" value="1"/>
</dbReference>
<dbReference type="SUPFAM" id="SSF103473">
    <property type="entry name" value="MFS general substrate transporter"/>
    <property type="match status" value="1"/>
</dbReference>
<reference evidence="8 9" key="1">
    <citation type="submission" date="2015-04" db="EMBL/GenBank/DDBJ databases">
        <authorList>
            <person name="Syromyatnikov M.Y."/>
            <person name="Popov V.N."/>
        </authorList>
    </citation>
    <scope>NUCLEOTIDE SEQUENCE [LARGE SCALE GENOMIC DNA]</scope>
    <source>
        <strain evidence="8">WF-38-12</strain>
    </source>
</reference>
<feature type="transmembrane region" description="Helical" evidence="6">
    <location>
        <begin position="441"/>
        <end position="460"/>
    </location>
</feature>
<feature type="transmembrane region" description="Helical" evidence="6">
    <location>
        <begin position="402"/>
        <end position="421"/>
    </location>
</feature>
<feature type="region of interest" description="Disordered" evidence="5">
    <location>
        <begin position="939"/>
        <end position="991"/>
    </location>
</feature>
<dbReference type="InterPro" id="IPR035959">
    <property type="entry name" value="RutC-like_sf"/>
</dbReference>
<feature type="compositionally biased region" description="Polar residues" evidence="5">
    <location>
        <begin position="979"/>
        <end position="991"/>
    </location>
</feature>
<gene>
    <name evidence="8" type="ORF">PISL3812_06623</name>
</gene>
<dbReference type="GO" id="GO:0022857">
    <property type="term" value="F:transmembrane transporter activity"/>
    <property type="evidence" value="ECO:0007669"/>
    <property type="project" value="InterPro"/>
</dbReference>
<dbReference type="Gene3D" id="1.20.1250.20">
    <property type="entry name" value="MFS general substrate transporter like domains"/>
    <property type="match status" value="1"/>
</dbReference>
<keyword evidence="9" id="KW-1185">Reference proteome</keyword>
<keyword evidence="3 6" id="KW-1133">Transmembrane helix</keyword>
<sequence length="991" mass="110067">MLEAEGFQHAQLHHYSEGLTMTRAYNDLHMFTMDEFAASLMRLGKTEAAEKLYRLIKEGYQESVGGAALSAHHERSRSRRSFGEEKNPQKNVLGGKKPSSQTTPAPAYLSQTAIVVEFEENDPENPQNWAPWRKWSIVSLVATMFMLANFGTITIVPAVPLVLEEFHMSANNLDSTLLVSIWELGEVVGQFFVGPLSELYGRMPVYHAGNVLFILCSVAAALSTNMSMLIAFRFLNGVAITSLTLGPSIVGDVFNKEERGRAMSIAIALPLLGPFIAPIVGGYVADALGWRWTIRLVAIVVGAVTLLSFVVFKETYRVKILQAKATRLRKQTGNENFQSPWQGRKQLLGALIKPMQMLFSSIIVFVISFYTALTYGISYMILTTLAEIMQKTYGFGEGPLGITFLGRAVGNILGMLLYGLFSDRYIRYKKGKGETKPELRLPLMVLGALVLPAGLFLYGWTMNKDIHWIVPIIGTAIIGFSMLLSILPTENYLVDVFDPLGTSASAIAAGVITRGLLAAILPLAGPPLYDSLGQGWGNSLLAFISIVFIPPLVVLWRYGDFLRQRRCWGFRLAAGMSPETMKVPSTLEEEVAQAFMNINEVILYALEKANHPAAAENNKTGWDRVIKLRTYHVNLPETRDQIIELMVQHVKKWCPNHTPTWTMLGVYSLPFPEQNLEIEVDVYLGRRSRRREAAKNVLKTPVIKRCNPLSPIKKSLSTSYTSYPSQVSYPTLPREGIFSKNGSTSATQRPSAPGQLPQYSVPVIGLPNDDDDSFSCPSTPTPSSRRPNSVSRTSGAPQYIPYSDPKEESDVDSSIYKMLVKGPDKANPSSPLGQIYCAFRRETPGYVKIGSTKVDPGVRMKRISPKRRFGTLTHTASGLFTHFKLAEDVIHLELRNQRMVSKFQDMLGEHTYGRSERERIAGSPKQATESGKTEWFHIEQDHADKEVDEVEMGSDHGNVATQPPVEKATPMEVEDTAVVTDNTVQKYSKDE</sequence>
<accession>A0A0U1M3G2</accession>
<dbReference type="PROSITE" id="PS50850">
    <property type="entry name" value="MFS"/>
    <property type="match status" value="1"/>
</dbReference>
<feature type="transmembrane region" description="Helical" evidence="6">
    <location>
        <begin position="292"/>
        <end position="312"/>
    </location>
</feature>
<dbReference type="Pfam" id="PF07690">
    <property type="entry name" value="MFS_1"/>
    <property type="match status" value="1"/>
</dbReference>
<protein>
    <submittedName>
        <fullName evidence="8">Putative transporter C1529,01</fullName>
    </submittedName>
</protein>
<dbReference type="Gene3D" id="3.30.1330.40">
    <property type="entry name" value="RutC-like"/>
    <property type="match status" value="1"/>
</dbReference>
<dbReference type="AlphaFoldDB" id="A0A0U1M3G2"/>
<feature type="compositionally biased region" description="Polar residues" evidence="5">
    <location>
        <begin position="740"/>
        <end position="750"/>
    </location>
</feature>
<dbReference type="Pfam" id="PF10544">
    <property type="entry name" value="T5orf172"/>
    <property type="match status" value="1"/>
</dbReference>
<feature type="transmembrane region" description="Helical" evidence="6">
    <location>
        <begin position="499"/>
        <end position="524"/>
    </location>
</feature>
<dbReference type="InterPro" id="IPR036259">
    <property type="entry name" value="MFS_trans_sf"/>
</dbReference>
<keyword evidence="2 6" id="KW-0812">Transmembrane</keyword>
<dbReference type="InterPro" id="IPR020846">
    <property type="entry name" value="MFS_dom"/>
</dbReference>
<comment type="subcellular location">
    <subcellularLocation>
        <location evidence="1">Membrane</location>
        <topology evidence="1">Multi-pass membrane protein</topology>
    </subcellularLocation>
</comment>
<name>A0A0U1M3G2_TALIS</name>
<dbReference type="SUPFAM" id="SSF55298">
    <property type="entry name" value="YjgF-like"/>
    <property type="match status" value="1"/>
</dbReference>
<organism evidence="8 9">
    <name type="scientific">Talaromyces islandicus</name>
    <name type="common">Penicillium islandicum</name>
    <dbReference type="NCBI Taxonomy" id="28573"/>
    <lineage>
        <taxon>Eukaryota</taxon>
        <taxon>Fungi</taxon>
        <taxon>Dikarya</taxon>
        <taxon>Ascomycota</taxon>
        <taxon>Pezizomycotina</taxon>
        <taxon>Eurotiomycetes</taxon>
        <taxon>Eurotiomycetidae</taxon>
        <taxon>Eurotiales</taxon>
        <taxon>Trichocomaceae</taxon>
        <taxon>Talaromyces</taxon>
        <taxon>Talaromyces sect. Islandici</taxon>
    </lineage>
</organism>
<evidence type="ECO:0000313" key="8">
    <source>
        <dbReference type="EMBL" id="CRG89586.1"/>
    </source>
</evidence>
<dbReference type="OrthoDB" id="4226984at2759"/>
<dbReference type="Proteomes" id="UP000054383">
    <property type="component" value="Unassembled WGS sequence"/>
</dbReference>
<feature type="transmembrane region" description="Helical" evidence="6">
    <location>
        <begin position="230"/>
        <end position="250"/>
    </location>
</feature>
<feature type="transmembrane region" description="Helical" evidence="6">
    <location>
        <begin position="536"/>
        <end position="556"/>
    </location>
</feature>
<evidence type="ECO:0000256" key="2">
    <source>
        <dbReference type="ARBA" id="ARBA00022692"/>
    </source>
</evidence>
<dbReference type="PANTHER" id="PTHR23502">
    <property type="entry name" value="MAJOR FACILITATOR SUPERFAMILY"/>
    <property type="match status" value="1"/>
</dbReference>